<keyword evidence="2" id="KW-1185">Reference proteome</keyword>
<gene>
    <name evidence="1" type="ORF">OEZ85_002200</name>
</gene>
<protein>
    <submittedName>
        <fullName evidence="1">Uncharacterized protein</fullName>
    </submittedName>
</protein>
<reference evidence="1 2" key="1">
    <citation type="submission" date="2023-05" db="EMBL/GenBank/DDBJ databases">
        <title>A 100% complete, gapless, phased diploid assembly of the Scenedesmus obliquus UTEX 3031 genome.</title>
        <authorList>
            <person name="Biondi T.C."/>
            <person name="Hanschen E.R."/>
            <person name="Kwon T."/>
            <person name="Eng W."/>
            <person name="Kruse C.P.S."/>
            <person name="Koehler S.I."/>
            <person name="Kunde Y."/>
            <person name="Gleasner C.D."/>
            <person name="You Mak K.T."/>
            <person name="Polle J."/>
            <person name="Hovde B.T."/>
            <person name="Starkenburg S.R."/>
        </authorList>
    </citation>
    <scope>NUCLEOTIDE SEQUENCE [LARGE SCALE GENOMIC DNA]</scope>
    <source>
        <strain evidence="1 2">DOE0152z</strain>
    </source>
</reference>
<sequence>MPAELAYQCQAHINSPKALAAAAAAAAAAEVEANAAAVHEENDWGIEVVPDDAAAAASSGVEEAQAGAAAAAPLPEGLQFSLPRAGVDAQVLQQEAVRPTEASLDELTSMLSSLNK</sequence>
<evidence type="ECO:0000313" key="1">
    <source>
        <dbReference type="EMBL" id="WIA15573.1"/>
    </source>
</evidence>
<dbReference type="EMBL" id="CP126213">
    <property type="protein sequence ID" value="WIA15573.1"/>
    <property type="molecule type" value="Genomic_DNA"/>
</dbReference>
<name>A0ABY8U7D0_TETOB</name>
<organism evidence="1 2">
    <name type="scientific">Tetradesmus obliquus</name>
    <name type="common">Green alga</name>
    <name type="synonym">Acutodesmus obliquus</name>
    <dbReference type="NCBI Taxonomy" id="3088"/>
    <lineage>
        <taxon>Eukaryota</taxon>
        <taxon>Viridiplantae</taxon>
        <taxon>Chlorophyta</taxon>
        <taxon>core chlorophytes</taxon>
        <taxon>Chlorophyceae</taxon>
        <taxon>CS clade</taxon>
        <taxon>Sphaeropleales</taxon>
        <taxon>Scenedesmaceae</taxon>
        <taxon>Tetradesmus</taxon>
    </lineage>
</organism>
<accession>A0ABY8U7D0</accession>
<proteinExistence type="predicted"/>
<evidence type="ECO:0000313" key="2">
    <source>
        <dbReference type="Proteomes" id="UP001244341"/>
    </source>
</evidence>
<dbReference type="Proteomes" id="UP001244341">
    <property type="component" value="Chromosome 6b"/>
</dbReference>